<dbReference type="NCBIfam" id="TIGR00236">
    <property type="entry name" value="wecB"/>
    <property type="match status" value="1"/>
</dbReference>
<keyword evidence="4" id="KW-1185">Reference proteome</keyword>
<proteinExistence type="inferred from homology"/>
<feature type="domain" description="UDP-N-acetylglucosamine 2-epimerase" evidence="2">
    <location>
        <begin position="24"/>
        <end position="353"/>
    </location>
</feature>
<dbReference type="Gene3D" id="3.40.50.2000">
    <property type="entry name" value="Glycogen Phosphorylase B"/>
    <property type="match status" value="2"/>
</dbReference>
<dbReference type="Pfam" id="PF02350">
    <property type="entry name" value="Epimerase_2"/>
    <property type="match status" value="1"/>
</dbReference>
<reference evidence="4" key="2">
    <citation type="journal article" date="2017" name="Genome Announc.">
        <title>Draft genome sequence of Paludibacter jiangxiensis NM7(T), a propionate-producing fermentative bacterium.</title>
        <authorList>
            <person name="Qiu Y.-L."/>
            <person name="Tourlousse D.M."/>
            <person name="Matsuura N."/>
            <person name="Ohashi A."/>
            <person name="Sekiguchi Y."/>
        </authorList>
    </citation>
    <scope>NUCLEOTIDE SEQUENCE [LARGE SCALE GENOMIC DNA]</scope>
    <source>
        <strain evidence="4">NM7</strain>
    </source>
</reference>
<dbReference type="RefSeq" id="WP_068704194.1">
    <property type="nucleotide sequence ID" value="NZ_BDCR01000003.1"/>
</dbReference>
<evidence type="ECO:0000313" key="4">
    <source>
        <dbReference type="Proteomes" id="UP000076586"/>
    </source>
</evidence>
<dbReference type="PANTHER" id="PTHR43174:SF1">
    <property type="entry name" value="UDP-N-ACETYLGLUCOSAMINE 2-EPIMERASE"/>
    <property type="match status" value="1"/>
</dbReference>
<accession>A0A171A1T3</accession>
<dbReference type="CDD" id="cd03786">
    <property type="entry name" value="GTB_UDP-GlcNAc_2-Epimerase"/>
    <property type="match status" value="1"/>
</dbReference>
<organism evidence="3 4">
    <name type="scientific">Paludibacter jiangxiensis</name>
    <dbReference type="NCBI Taxonomy" id="681398"/>
    <lineage>
        <taxon>Bacteria</taxon>
        <taxon>Pseudomonadati</taxon>
        <taxon>Bacteroidota</taxon>
        <taxon>Bacteroidia</taxon>
        <taxon>Bacteroidales</taxon>
        <taxon>Paludibacteraceae</taxon>
        <taxon>Paludibacter</taxon>
    </lineage>
</organism>
<dbReference type="Proteomes" id="UP000076586">
    <property type="component" value="Unassembled WGS sequence"/>
</dbReference>
<dbReference type="STRING" id="681398.PJIAN_3539"/>
<dbReference type="PANTHER" id="PTHR43174">
    <property type="entry name" value="UDP-N-ACETYLGLUCOSAMINE 2-EPIMERASE"/>
    <property type="match status" value="1"/>
</dbReference>
<dbReference type="EMBL" id="BDCR01000003">
    <property type="protein sequence ID" value="GAT63223.1"/>
    <property type="molecule type" value="Genomic_DNA"/>
</dbReference>
<protein>
    <submittedName>
        <fullName evidence="3">UDP-GlcNAc3NAcA epimerase</fullName>
    </submittedName>
</protein>
<dbReference type="InterPro" id="IPR029767">
    <property type="entry name" value="WecB-like"/>
</dbReference>
<dbReference type="InterPro" id="IPR003331">
    <property type="entry name" value="UDP_GlcNAc_Epimerase_2_dom"/>
</dbReference>
<evidence type="ECO:0000313" key="3">
    <source>
        <dbReference type="EMBL" id="GAT63223.1"/>
    </source>
</evidence>
<sequence>MKRILTIVGARPQFVKAAAVSRSLKQHGIEEILVHTGQHYDANMSEVFFEEMEIPKPAYNLDIHGLNHGAMTGRMLEGIENILLKEQPEALMVFGDTNSTLAGALAASKLHIHVIHVEAGLRSFNRQMPEEINRILTDRISDILFCPTDTAVQNLDNEGFRNFAVQVVQSGDVMLDAALFYAKKAALKSTIIENLGLKEFVLATIHRQENTDDVQKLRQLIEGLNEINRKTPVVLPLHPRTRAILQQNGIELQCRVIDPVGYFDMIRLLQHCQMVVTDSGGVQKEAFFFGKHCITLREQTEWTELVTCGFNTLVGTDKALLMAAFEKAKMNQPDFSINLYGNGHASDIIADTISKA</sequence>
<comment type="similarity">
    <text evidence="1">Belongs to the UDP-N-acetylglucosamine 2-epimerase family.</text>
</comment>
<evidence type="ECO:0000259" key="2">
    <source>
        <dbReference type="Pfam" id="PF02350"/>
    </source>
</evidence>
<dbReference type="GO" id="GO:0016853">
    <property type="term" value="F:isomerase activity"/>
    <property type="evidence" value="ECO:0007669"/>
    <property type="project" value="UniProtKB-KW"/>
</dbReference>
<gene>
    <name evidence="3" type="ORF">PJIAN_3539</name>
</gene>
<keyword evidence="1" id="KW-0413">Isomerase</keyword>
<reference evidence="4" key="1">
    <citation type="submission" date="2016-04" db="EMBL/GenBank/DDBJ databases">
        <title>Draft genome sequence of Paludibacter jiangxiensis strain NM7.</title>
        <authorList>
            <person name="Qiu Y."/>
            <person name="Matsuura N."/>
            <person name="Ohashi A."/>
            <person name="Tourlousse M.D."/>
            <person name="Sekiguchi Y."/>
        </authorList>
    </citation>
    <scope>NUCLEOTIDE SEQUENCE [LARGE SCALE GENOMIC DNA]</scope>
    <source>
        <strain evidence="4">NM7</strain>
    </source>
</reference>
<dbReference type="AlphaFoldDB" id="A0A171A1T3"/>
<name>A0A171A1T3_9BACT</name>
<dbReference type="SUPFAM" id="SSF53756">
    <property type="entry name" value="UDP-Glycosyltransferase/glycogen phosphorylase"/>
    <property type="match status" value="1"/>
</dbReference>
<comment type="caution">
    <text evidence="3">The sequence shown here is derived from an EMBL/GenBank/DDBJ whole genome shotgun (WGS) entry which is preliminary data.</text>
</comment>
<dbReference type="OrthoDB" id="9803238at2"/>
<evidence type="ECO:0000256" key="1">
    <source>
        <dbReference type="RuleBase" id="RU003513"/>
    </source>
</evidence>